<feature type="domain" description="HPt" evidence="1">
    <location>
        <begin position="18"/>
        <end position="116"/>
    </location>
</feature>
<gene>
    <name evidence="2" type="ORF">MNBD_UNCLBAC01-449</name>
</gene>
<dbReference type="CDD" id="cd00088">
    <property type="entry name" value="HPT"/>
    <property type="match status" value="1"/>
</dbReference>
<dbReference type="PROSITE" id="PS50894">
    <property type="entry name" value="HPT"/>
    <property type="match status" value="1"/>
</dbReference>
<dbReference type="InterPro" id="IPR008207">
    <property type="entry name" value="Sig_transdc_His_kin_Hpt_dom"/>
</dbReference>
<evidence type="ECO:0000313" key="2">
    <source>
        <dbReference type="EMBL" id="VAX36162.1"/>
    </source>
</evidence>
<proteinExistence type="predicted"/>
<reference evidence="2" key="1">
    <citation type="submission" date="2018-06" db="EMBL/GenBank/DDBJ databases">
        <authorList>
            <person name="Zhirakovskaya E."/>
        </authorList>
    </citation>
    <scope>NUCLEOTIDE SEQUENCE</scope>
</reference>
<name>A0A3B1D643_9ZZZZ</name>
<dbReference type="GO" id="GO:0000160">
    <property type="term" value="P:phosphorelay signal transduction system"/>
    <property type="evidence" value="ECO:0007669"/>
    <property type="project" value="InterPro"/>
</dbReference>
<sequence>MSEVVIDVEEFLERVQDDKELFFELFEIFVEDFEEKRKGLSQAVANKDYAQLRSIGHSLKGASGNISAKVLRNIAITLEDMGKNNEMTGVEEFLIKIDEAFKALTARIEELKTELA</sequence>
<dbReference type="InterPro" id="IPR036641">
    <property type="entry name" value="HPT_dom_sf"/>
</dbReference>
<dbReference type="SMART" id="SM00073">
    <property type="entry name" value="HPT"/>
    <property type="match status" value="1"/>
</dbReference>
<protein>
    <recommendedName>
        <fullName evidence="1">HPt domain-containing protein</fullName>
    </recommendedName>
</protein>
<dbReference type="SUPFAM" id="SSF47226">
    <property type="entry name" value="Histidine-containing phosphotransfer domain, HPT domain"/>
    <property type="match status" value="1"/>
</dbReference>
<evidence type="ECO:0000259" key="1">
    <source>
        <dbReference type="PROSITE" id="PS50894"/>
    </source>
</evidence>
<dbReference type="Gene3D" id="1.20.120.160">
    <property type="entry name" value="HPT domain"/>
    <property type="match status" value="1"/>
</dbReference>
<organism evidence="2">
    <name type="scientific">hydrothermal vent metagenome</name>
    <dbReference type="NCBI Taxonomy" id="652676"/>
    <lineage>
        <taxon>unclassified sequences</taxon>
        <taxon>metagenomes</taxon>
        <taxon>ecological metagenomes</taxon>
    </lineage>
</organism>
<dbReference type="AlphaFoldDB" id="A0A3B1D643"/>
<dbReference type="EMBL" id="UOGJ01000083">
    <property type="protein sequence ID" value="VAX36162.1"/>
    <property type="molecule type" value="Genomic_DNA"/>
</dbReference>
<dbReference type="Pfam" id="PF01627">
    <property type="entry name" value="Hpt"/>
    <property type="match status" value="1"/>
</dbReference>
<accession>A0A3B1D643</accession>